<organism evidence="6 7">
    <name type="scientific">Maudiozyma humilis</name>
    <name type="common">Sour dough yeast</name>
    <name type="synonym">Kazachstania humilis</name>
    <dbReference type="NCBI Taxonomy" id="51915"/>
    <lineage>
        <taxon>Eukaryota</taxon>
        <taxon>Fungi</taxon>
        <taxon>Dikarya</taxon>
        <taxon>Ascomycota</taxon>
        <taxon>Saccharomycotina</taxon>
        <taxon>Saccharomycetes</taxon>
        <taxon>Saccharomycetales</taxon>
        <taxon>Saccharomycetaceae</taxon>
        <taxon>Maudiozyma</taxon>
    </lineage>
</organism>
<gene>
    <name evidence="6" type="ORF">DAKH74_055110</name>
</gene>
<dbReference type="GO" id="GO:0061157">
    <property type="term" value="P:mRNA destabilization"/>
    <property type="evidence" value="ECO:0007669"/>
    <property type="project" value="UniProtKB-ARBA"/>
</dbReference>
<evidence type="ECO:0000313" key="7">
    <source>
        <dbReference type="Proteomes" id="UP001377567"/>
    </source>
</evidence>
<sequence>MHSTDKTSPLHLSSVLNNLSLEAHSNTADPMNATYSLKLGNIPADISTREAHTIFALATNLVSVELTQEPANDEAQQQQQHKPVVIATFNSLEAVVRYAQLLVSKTDVFGPAETIICHVEVINNATHKSVPFQTLLAAPADGRSSSQFSNQGAPLLGMNPMIGSHIHQQPGQNAPTIHPNSSTGPVVPLNSSRSKFSFSDPFSSSGGMAAQDALQQGAAGPGAASGSVSGAGQTAQGGAANATGMNQSHNDLSVNTTDVGKSFLLMDNDEINDTIWGPSAMPSSMSGLSSTPQPSTPTVEWGNPSSSRKQSSAFFLPNSASTVQGMDVSGVMAMPKVSSSIQPYGSMLNQMGAGASGPGQGTMQGMMDPSDMGFQQPPKQQQQQQQGGFSSSSPYKTRMNPNSRSMNEGSVSMAGAQNSRSASTTNIATGSSSNLSKINSTSKLTSSTPVSKGNNGQPSSSISQADLSLLARVPPPANPADQNPPCNTLYVGNLPPDATEAELRQLFSNQQGFRRLSFRNKNNNGNGHGPMCFVEFDDVSFATRALAELYGSQLPRTTISNKGGIRLSFSKNPLGVRGPNSRRNINSGSSGNIPGTQQASNGSMLPLGGSAIVNSASVPYSYTNNYGKN</sequence>
<keyword evidence="1" id="KW-0597">Phosphoprotein</keyword>
<feature type="compositionally biased region" description="Low complexity" evidence="4">
    <location>
        <begin position="431"/>
        <end position="444"/>
    </location>
</feature>
<keyword evidence="7" id="KW-1185">Reference proteome</keyword>
<feature type="compositionally biased region" description="Polar residues" evidence="4">
    <location>
        <begin position="166"/>
        <end position="184"/>
    </location>
</feature>
<name>A0AAV5SBL3_MAUHU</name>
<dbReference type="Pfam" id="PF00076">
    <property type="entry name" value="RRM_1"/>
    <property type="match status" value="1"/>
</dbReference>
<dbReference type="PROSITE" id="PS50102">
    <property type="entry name" value="RRM"/>
    <property type="match status" value="1"/>
</dbReference>
<accession>A0AAV5SBL3</accession>
<feature type="compositionally biased region" description="Polar residues" evidence="4">
    <location>
        <begin position="243"/>
        <end position="253"/>
    </location>
</feature>
<feature type="domain" description="RRM" evidence="5">
    <location>
        <begin position="487"/>
        <end position="572"/>
    </location>
</feature>
<dbReference type="Gene3D" id="3.30.70.330">
    <property type="match status" value="1"/>
</dbReference>
<keyword evidence="2 3" id="KW-0694">RNA-binding</keyword>
<dbReference type="CDD" id="cd12245">
    <property type="entry name" value="RRM_scw1_like"/>
    <property type="match status" value="1"/>
</dbReference>
<dbReference type="FunFam" id="3.30.70.330:FF:000089">
    <property type="entry name" value="RNA binding protein"/>
    <property type="match status" value="1"/>
</dbReference>
<feature type="region of interest" description="Disordered" evidence="4">
    <location>
        <begin position="349"/>
        <end position="462"/>
    </location>
</feature>
<dbReference type="Proteomes" id="UP001377567">
    <property type="component" value="Unassembled WGS sequence"/>
</dbReference>
<dbReference type="AlphaFoldDB" id="A0AAV5SBL3"/>
<evidence type="ECO:0000256" key="3">
    <source>
        <dbReference type="PROSITE-ProRule" id="PRU00176"/>
    </source>
</evidence>
<feature type="region of interest" description="Disordered" evidence="4">
    <location>
        <begin position="163"/>
        <end position="253"/>
    </location>
</feature>
<dbReference type="PANTHER" id="PTHR10501">
    <property type="entry name" value="U1 SMALL NUCLEAR RIBONUCLEOPROTEIN A/U2 SMALL NUCLEAR RIBONUCLEOPROTEIN B"/>
    <property type="match status" value="1"/>
</dbReference>
<protein>
    <submittedName>
        <fullName evidence="6">Whi4 protein</fullName>
    </submittedName>
</protein>
<dbReference type="InterPro" id="IPR000504">
    <property type="entry name" value="RRM_dom"/>
</dbReference>
<dbReference type="InterPro" id="IPR035979">
    <property type="entry name" value="RBD_domain_sf"/>
</dbReference>
<dbReference type="SUPFAM" id="SSF54928">
    <property type="entry name" value="RNA-binding domain, RBD"/>
    <property type="match status" value="1"/>
</dbReference>
<feature type="region of interest" description="Disordered" evidence="4">
    <location>
        <begin position="277"/>
        <end position="310"/>
    </location>
</feature>
<dbReference type="EMBL" id="BTGD01000025">
    <property type="protein sequence ID" value="GMM58894.1"/>
    <property type="molecule type" value="Genomic_DNA"/>
</dbReference>
<feature type="compositionally biased region" description="Polar residues" evidence="4">
    <location>
        <begin position="399"/>
        <end position="430"/>
    </location>
</feature>
<evidence type="ECO:0000256" key="1">
    <source>
        <dbReference type="ARBA" id="ARBA00022553"/>
    </source>
</evidence>
<feature type="compositionally biased region" description="Low complexity" evidence="4">
    <location>
        <begin position="191"/>
        <end position="242"/>
    </location>
</feature>
<comment type="caution">
    <text evidence="6">The sequence shown here is derived from an EMBL/GenBank/DDBJ whole genome shotgun (WGS) entry which is preliminary data.</text>
</comment>
<dbReference type="GO" id="GO:0008361">
    <property type="term" value="P:regulation of cell size"/>
    <property type="evidence" value="ECO:0007669"/>
    <property type="project" value="UniProtKB-ARBA"/>
</dbReference>
<feature type="compositionally biased region" description="Polar residues" evidence="4">
    <location>
        <begin position="445"/>
        <end position="462"/>
    </location>
</feature>
<evidence type="ECO:0000256" key="4">
    <source>
        <dbReference type="SAM" id="MobiDB-lite"/>
    </source>
</evidence>
<evidence type="ECO:0000259" key="5">
    <source>
        <dbReference type="PROSITE" id="PS50102"/>
    </source>
</evidence>
<dbReference type="InterPro" id="IPR012677">
    <property type="entry name" value="Nucleotide-bd_a/b_plait_sf"/>
</dbReference>
<feature type="compositionally biased region" description="Low complexity" evidence="4">
    <location>
        <begin position="278"/>
        <end position="293"/>
    </location>
</feature>
<proteinExistence type="predicted"/>
<evidence type="ECO:0000313" key="6">
    <source>
        <dbReference type="EMBL" id="GMM58894.1"/>
    </source>
</evidence>
<dbReference type="GO" id="GO:0003723">
    <property type="term" value="F:RNA binding"/>
    <property type="evidence" value="ECO:0007669"/>
    <property type="project" value="UniProtKB-UniRule"/>
</dbReference>
<evidence type="ECO:0000256" key="2">
    <source>
        <dbReference type="ARBA" id="ARBA00022884"/>
    </source>
</evidence>
<feature type="compositionally biased region" description="Low complexity" evidence="4">
    <location>
        <begin position="577"/>
        <end position="595"/>
    </location>
</feature>
<feature type="region of interest" description="Disordered" evidence="4">
    <location>
        <begin position="568"/>
        <end position="602"/>
    </location>
</feature>
<feature type="compositionally biased region" description="Low complexity" evidence="4">
    <location>
        <begin position="373"/>
        <end position="394"/>
    </location>
</feature>
<reference evidence="6 7" key="1">
    <citation type="journal article" date="2023" name="Elife">
        <title>Identification of key yeast species and microbe-microbe interactions impacting larval growth of Drosophila in the wild.</title>
        <authorList>
            <person name="Mure A."/>
            <person name="Sugiura Y."/>
            <person name="Maeda R."/>
            <person name="Honda K."/>
            <person name="Sakurai N."/>
            <person name="Takahashi Y."/>
            <person name="Watada M."/>
            <person name="Katoh T."/>
            <person name="Gotoh A."/>
            <person name="Gotoh Y."/>
            <person name="Taniguchi I."/>
            <person name="Nakamura K."/>
            <person name="Hayashi T."/>
            <person name="Katayama T."/>
            <person name="Uemura T."/>
            <person name="Hattori Y."/>
        </authorList>
    </citation>
    <scope>NUCLEOTIDE SEQUENCE [LARGE SCALE GENOMIC DNA]</scope>
    <source>
        <strain evidence="6 7">KH-74</strain>
    </source>
</reference>
<dbReference type="SMART" id="SM00360">
    <property type="entry name" value="RRM"/>
    <property type="match status" value="1"/>
</dbReference>